<dbReference type="PANTHER" id="PTHR43633:SF1">
    <property type="entry name" value="ALCOHOL DEHYDROGENASE YQHD"/>
    <property type="match status" value="1"/>
</dbReference>
<feature type="domain" description="Fe-containing alcohol dehydrogenase-like C-terminal" evidence="3">
    <location>
        <begin position="189"/>
        <end position="388"/>
    </location>
</feature>
<proteinExistence type="predicted"/>
<evidence type="ECO:0000259" key="3">
    <source>
        <dbReference type="Pfam" id="PF25137"/>
    </source>
</evidence>
<dbReference type="AlphaFoldDB" id="A0A9D1CPP0"/>
<feature type="domain" description="Alcohol dehydrogenase iron-type/glycerol dehydrogenase GldA" evidence="2">
    <location>
        <begin position="9"/>
        <end position="178"/>
    </location>
</feature>
<dbReference type="Gene3D" id="1.20.1090.10">
    <property type="entry name" value="Dehydroquinate synthase-like - alpha domain"/>
    <property type="match status" value="1"/>
</dbReference>
<dbReference type="GO" id="GO:0046872">
    <property type="term" value="F:metal ion binding"/>
    <property type="evidence" value="ECO:0007669"/>
    <property type="project" value="InterPro"/>
</dbReference>
<dbReference type="CDD" id="cd08187">
    <property type="entry name" value="BDH"/>
    <property type="match status" value="1"/>
</dbReference>
<dbReference type="SUPFAM" id="SSF56796">
    <property type="entry name" value="Dehydroquinate synthase-like"/>
    <property type="match status" value="1"/>
</dbReference>
<dbReference type="FunFam" id="3.40.50.1970:FF:000003">
    <property type="entry name" value="Alcohol dehydrogenase, iron-containing"/>
    <property type="match status" value="1"/>
</dbReference>
<accession>A0A9D1CPP0</accession>
<reference evidence="4" key="1">
    <citation type="submission" date="2020-10" db="EMBL/GenBank/DDBJ databases">
        <authorList>
            <person name="Gilroy R."/>
        </authorList>
    </citation>
    <scope>NUCLEOTIDE SEQUENCE</scope>
    <source>
        <strain evidence="4">ChiSxjej2B14-6234</strain>
    </source>
</reference>
<dbReference type="GO" id="GO:1990002">
    <property type="term" value="F:methylglyoxal reductase (NADPH) (acetol producing) activity"/>
    <property type="evidence" value="ECO:0007669"/>
    <property type="project" value="TreeGrafter"/>
</dbReference>
<dbReference type="InterPro" id="IPR056798">
    <property type="entry name" value="ADH_Fe_C"/>
</dbReference>
<dbReference type="GO" id="GO:1990362">
    <property type="term" value="F:butanol dehydrogenase (NAD+) activity"/>
    <property type="evidence" value="ECO:0007669"/>
    <property type="project" value="InterPro"/>
</dbReference>
<dbReference type="GO" id="GO:0005829">
    <property type="term" value="C:cytosol"/>
    <property type="evidence" value="ECO:0007669"/>
    <property type="project" value="TreeGrafter"/>
</dbReference>
<dbReference type="Pfam" id="PF00465">
    <property type="entry name" value="Fe-ADH"/>
    <property type="match status" value="1"/>
</dbReference>
<protein>
    <submittedName>
        <fullName evidence="4">Iron-containing alcohol dehydrogenase</fullName>
    </submittedName>
</protein>
<sequence>MENFTFYSPTRFVFGRGAELRAGELVRALGGTRALIVYGGGSVKRSGLYDRVVASLEAAGVSHCELGGALPNPRSGLVYAGIELARREGADFVLSVGGGSAIDTGKAIALGIPYAGDFWDFFCGKATPAAAAPHGVIPTLPAAGSEGSNSCVITQEDGMLKRGLNIDLNRPLFALMNPELTFTLPPYQTACGIVDMFSHVLERYFTNTQSVDLTDRMAEALMRSIIAAAPEAMRDPSDYDARATLFWAGTLAHNDSVGVGREQDWSSHRIGHELSARYDCAHGAVLSVLFPAWMRHVYRHDVMRFAQYAMRVWGAEMDFAHPEKTALEGIARTAAFFASLDMPRTLAQLGAKEEDIPSLAAGVVRAPDGTCGRFVRLDTEAIEAILRLAAHPDGEEAAQ</sequence>
<reference evidence="4" key="2">
    <citation type="journal article" date="2021" name="PeerJ">
        <title>Extensive microbial diversity within the chicken gut microbiome revealed by metagenomics and culture.</title>
        <authorList>
            <person name="Gilroy R."/>
            <person name="Ravi A."/>
            <person name="Getino M."/>
            <person name="Pursley I."/>
            <person name="Horton D.L."/>
            <person name="Alikhan N.F."/>
            <person name="Baker D."/>
            <person name="Gharbi K."/>
            <person name="Hall N."/>
            <person name="Watson M."/>
            <person name="Adriaenssens E.M."/>
            <person name="Foster-Nyarko E."/>
            <person name="Jarju S."/>
            <person name="Secka A."/>
            <person name="Antonio M."/>
            <person name="Oren A."/>
            <person name="Chaudhuri R.R."/>
            <person name="La Ragione R."/>
            <person name="Hildebrand F."/>
            <person name="Pallen M.J."/>
        </authorList>
    </citation>
    <scope>NUCLEOTIDE SEQUENCE</scope>
    <source>
        <strain evidence="4">ChiSxjej2B14-6234</strain>
    </source>
</reference>
<organism evidence="4 5">
    <name type="scientific">Candidatus Onthenecus intestinigallinarum</name>
    <dbReference type="NCBI Taxonomy" id="2840875"/>
    <lineage>
        <taxon>Bacteria</taxon>
        <taxon>Bacillati</taxon>
        <taxon>Bacillota</taxon>
        <taxon>Clostridia</taxon>
        <taxon>Eubacteriales</taxon>
        <taxon>Candidatus Onthenecus</taxon>
    </lineage>
</organism>
<name>A0A9D1CPP0_9FIRM</name>
<evidence type="ECO:0000313" key="5">
    <source>
        <dbReference type="Proteomes" id="UP000886887"/>
    </source>
</evidence>
<gene>
    <name evidence="4" type="ORF">IAB73_00045</name>
</gene>
<dbReference type="Pfam" id="PF25137">
    <property type="entry name" value="ADH_Fe_C"/>
    <property type="match status" value="1"/>
</dbReference>
<evidence type="ECO:0000259" key="2">
    <source>
        <dbReference type="Pfam" id="PF00465"/>
    </source>
</evidence>
<dbReference type="InterPro" id="IPR001670">
    <property type="entry name" value="ADH_Fe/GldA"/>
</dbReference>
<comment type="caution">
    <text evidence="4">The sequence shown here is derived from an EMBL/GenBank/DDBJ whole genome shotgun (WGS) entry which is preliminary data.</text>
</comment>
<dbReference type="PANTHER" id="PTHR43633">
    <property type="entry name" value="ALCOHOL DEHYDROGENASE YQHD"/>
    <property type="match status" value="1"/>
</dbReference>
<evidence type="ECO:0000256" key="1">
    <source>
        <dbReference type="ARBA" id="ARBA00023002"/>
    </source>
</evidence>
<dbReference type="Gene3D" id="3.40.50.1970">
    <property type="match status" value="1"/>
</dbReference>
<evidence type="ECO:0000313" key="4">
    <source>
        <dbReference type="EMBL" id="HIQ70597.1"/>
    </source>
</evidence>
<dbReference type="GO" id="GO:0008106">
    <property type="term" value="F:alcohol dehydrogenase (NADP+) activity"/>
    <property type="evidence" value="ECO:0007669"/>
    <property type="project" value="TreeGrafter"/>
</dbReference>
<dbReference type="Proteomes" id="UP000886887">
    <property type="component" value="Unassembled WGS sequence"/>
</dbReference>
<dbReference type="EMBL" id="DVFJ01000001">
    <property type="protein sequence ID" value="HIQ70597.1"/>
    <property type="molecule type" value="Genomic_DNA"/>
</dbReference>
<keyword evidence="1" id="KW-0560">Oxidoreductase</keyword>
<dbReference type="InterPro" id="IPR044731">
    <property type="entry name" value="BDH-like"/>
</dbReference>